<evidence type="ECO:0000256" key="4">
    <source>
        <dbReference type="ARBA" id="ARBA00022989"/>
    </source>
</evidence>
<dbReference type="Proteomes" id="UP000308705">
    <property type="component" value="Unassembled WGS sequence"/>
</dbReference>
<dbReference type="EMBL" id="SZQA01000003">
    <property type="protein sequence ID" value="TKK90407.1"/>
    <property type="molecule type" value="Genomic_DNA"/>
</dbReference>
<evidence type="ECO:0000256" key="1">
    <source>
        <dbReference type="ARBA" id="ARBA00004651"/>
    </source>
</evidence>
<proteinExistence type="predicted"/>
<reference evidence="8 9" key="1">
    <citation type="submission" date="2019-04" db="EMBL/GenBank/DDBJ databases">
        <title>Herbidospora sp. NEAU-GS14.nov., a novel actinomycete isolated from soil.</title>
        <authorList>
            <person name="Han L."/>
        </authorList>
    </citation>
    <scope>NUCLEOTIDE SEQUENCE [LARGE SCALE GENOMIC DNA]</scope>
    <source>
        <strain evidence="8 9">NEAU-GS14</strain>
    </source>
</reference>
<dbReference type="OrthoDB" id="3542905at2"/>
<feature type="transmembrane region" description="Helical" evidence="6">
    <location>
        <begin position="262"/>
        <end position="285"/>
    </location>
</feature>
<sequence>MSRPALATWLVAAAVAAFPTWEEWQYRLVPGSFEIIGCAGMGWPETSPLDPLRGDLDALLMDVEAWAIPSLLILGALLACLRGRDPRRVGRRTAGVLVLIAVVKPATPLYSSPEDCGGGIPILSAEWFATVLDSWGSTQVCLIGAAALILLVTWRAGDGTSSSTGVIWRRAVALLVDYAVVLVLLTFVVGPIMWLTDWPSLSLDYGLLNRATISLDDIDLDGLPVLLVVFLYFWGQHRLWGQTLGKRLMGIHVSSAHMALRTLIFPILVFVPFVGPLVLIVNGMWTLLDPEDRALHDRFLNTEVARSA</sequence>
<feature type="transmembrane region" description="Helical" evidence="6">
    <location>
        <begin position="175"/>
        <end position="195"/>
    </location>
</feature>
<feature type="transmembrane region" description="Helical" evidence="6">
    <location>
        <begin position="63"/>
        <end position="81"/>
    </location>
</feature>
<evidence type="ECO:0000313" key="8">
    <source>
        <dbReference type="EMBL" id="TKK90407.1"/>
    </source>
</evidence>
<dbReference type="InterPro" id="IPR051791">
    <property type="entry name" value="Pra-immunoreactive"/>
</dbReference>
<dbReference type="PANTHER" id="PTHR36115">
    <property type="entry name" value="PROLINE-RICH ANTIGEN HOMOLOG-RELATED"/>
    <property type="match status" value="1"/>
</dbReference>
<gene>
    <name evidence="8" type="ORF">FDA94_05225</name>
</gene>
<comment type="subcellular location">
    <subcellularLocation>
        <location evidence="1">Cell membrane</location>
        <topology evidence="1">Multi-pass membrane protein</topology>
    </subcellularLocation>
</comment>
<keyword evidence="5 6" id="KW-0472">Membrane</keyword>
<protein>
    <submittedName>
        <fullName evidence="8">RDD family protein</fullName>
    </submittedName>
</protein>
<organism evidence="8 9">
    <name type="scientific">Herbidospora galbida</name>
    <dbReference type="NCBI Taxonomy" id="2575442"/>
    <lineage>
        <taxon>Bacteria</taxon>
        <taxon>Bacillati</taxon>
        <taxon>Actinomycetota</taxon>
        <taxon>Actinomycetes</taxon>
        <taxon>Streptosporangiales</taxon>
        <taxon>Streptosporangiaceae</taxon>
        <taxon>Herbidospora</taxon>
    </lineage>
</organism>
<dbReference type="GO" id="GO:0005886">
    <property type="term" value="C:plasma membrane"/>
    <property type="evidence" value="ECO:0007669"/>
    <property type="project" value="UniProtKB-SubCell"/>
</dbReference>
<keyword evidence="4 6" id="KW-1133">Transmembrane helix</keyword>
<keyword evidence="3 6" id="KW-0812">Transmembrane</keyword>
<dbReference type="InterPro" id="IPR010432">
    <property type="entry name" value="RDD"/>
</dbReference>
<accession>A0A4U3MQ57</accession>
<keyword evidence="9" id="KW-1185">Reference proteome</keyword>
<dbReference type="Pfam" id="PF06271">
    <property type="entry name" value="RDD"/>
    <property type="match status" value="1"/>
</dbReference>
<evidence type="ECO:0000256" key="3">
    <source>
        <dbReference type="ARBA" id="ARBA00022692"/>
    </source>
</evidence>
<evidence type="ECO:0000313" key="9">
    <source>
        <dbReference type="Proteomes" id="UP000308705"/>
    </source>
</evidence>
<feature type="transmembrane region" description="Helical" evidence="6">
    <location>
        <begin position="93"/>
        <end position="111"/>
    </location>
</feature>
<evidence type="ECO:0000256" key="6">
    <source>
        <dbReference type="SAM" id="Phobius"/>
    </source>
</evidence>
<dbReference type="PANTHER" id="PTHR36115:SF6">
    <property type="entry name" value="PROLINE-RICH ANTIGEN HOMOLOG"/>
    <property type="match status" value="1"/>
</dbReference>
<dbReference type="AlphaFoldDB" id="A0A4U3MQ57"/>
<name>A0A4U3MQ57_9ACTN</name>
<feature type="transmembrane region" description="Helical" evidence="6">
    <location>
        <begin position="222"/>
        <end position="241"/>
    </location>
</feature>
<evidence type="ECO:0000256" key="2">
    <source>
        <dbReference type="ARBA" id="ARBA00022475"/>
    </source>
</evidence>
<keyword evidence="2" id="KW-1003">Cell membrane</keyword>
<comment type="caution">
    <text evidence="8">The sequence shown here is derived from an EMBL/GenBank/DDBJ whole genome shotgun (WGS) entry which is preliminary data.</text>
</comment>
<feature type="transmembrane region" description="Helical" evidence="6">
    <location>
        <begin position="135"/>
        <end position="154"/>
    </location>
</feature>
<evidence type="ECO:0000259" key="7">
    <source>
        <dbReference type="Pfam" id="PF06271"/>
    </source>
</evidence>
<feature type="domain" description="RDD" evidence="7">
    <location>
        <begin position="166"/>
        <end position="300"/>
    </location>
</feature>
<evidence type="ECO:0000256" key="5">
    <source>
        <dbReference type="ARBA" id="ARBA00023136"/>
    </source>
</evidence>